<sequence>MTKEKSPFHMEAAGSLTPELEGSPTSSRHPGRAAVAQKKPAGDKRKQVKP</sequence>
<feature type="compositionally biased region" description="Basic and acidic residues" evidence="1">
    <location>
        <begin position="40"/>
        <end position="50"/>
    </location>
</feature>
<dbReference type="Proteomes" id="UP000607645">
    <property type="component" value="Unassembled WGS sequence"/>
</dbReference>
<keyword evidence="3" id="KW-1185">Reference proteome</keyword>
<evidence type="ECO:0000256" key="1">
    <source>
        <dbReference type="SAM" id="MobiDB-lite"/>
    </source>
</evidence>
<feature type="region of interest" description="Disordered" evidence="1">
    <location>
        <begin position="1"/>
        <end position="50"/>
    </location>
</feature>
<evidence type="ECO:0000313" key="3">
    <source>
        <dbReference type="Proteomes" id="UP000607645"/>
    </source>
</evidence>
<evidence type="ECO:0000313" key="2">
    <source>
        <dbReference type="EMBL" id="MBC5738243.1"/>
    </source>
</evidence>
<accession>A0A8J6MH72</accession>
<organism evidence="2 3">
    <name type="scientific">Lawsonibacter faecis</name>
    <dbReference type="NCBI Taxonomy" id="2763052"/>
    <lineage>
        <taxon>Bacteria</taxon>
        <taxon>Bacillati</taxon>
        <taxon>Bacillota</taxon>
        <taxon>Clostridia</taxon>
        <taxon>Eubacteriales</taxon>
        <taxon>Oscillospiraceae</taxon>
        <taxon>Lawsonibacter</taxon>
    </lineage>
</organism>
<protein>
    <submittedName>
        <fullName evidence="2">Uncharacterized protein</fullName>
    </submittedName>
</protein>
<comment type="caution">
    <text evidence="2">The sequence shown here is derived from an EMBL/GenBank/DDBJ whole genome shotgun (WGS) entry which is preliminary data.</text>
</comment>
<name>A0A8J6MH72_9FIRM</name>
<proteinExistence type="predicted"/>
<dbReference type="RefSeq" id="WP_155149778.1">
    <property type="nucleotide sequence ID" value="NZ_JACOPQ010000013.1"/>
</dbReference>
<dbReference type="EMBL" id="JACOPQ010000013">
    <property type="protein sequence ID" value="MBC5738243.1"/>
    <property type="molecule type" value="Genomic_DNA"/>
</dbReference>
<gene>
    <name evidence="2" type="ORF">H8S62_14615</name>
</gene>
<reference evidence="2" key="1">
    <citation type="submission" date="2020-08" db="EMBL/GenBank/DDBJ databases">
        <title>Genome public.</title>
        <authorList>
            <person name="Liu C."/>
            <person name="Sun Q."/>
        </authorList>
    </citation>
    <scope>NUCLEOTIDE SEQUENCE</scope>
    <source>
        <strain evidence="2">NSJ-52</strain>
    </source>
</reference>
<dbReference type="AlphaFoldDB" id="A0A8J6MH72"/>